<dbReference type="AlphaFoldDB" id="A0A423VAX4"/>
<name>A0A423VAX4_CYTCH</name>
<dbReference type="GO" id="GO:0000329">
    <property type="term" value="C:fungal-type vacuole membrane"/>
    <property type="evidence" value="ECO:0007669"/>
    <property type="project" value="TreeGrafter"/>
</dbReference>
<evidence type="ECO:0000313" key="3">
    <source>
        <dbReference type="EMBL" id="ROV88096.1"/>
    </source>
</evidence>
<dbReference type="OrthoDB" id="286301at2759"/>
<evidence type="ECO:0000259" key="2">
    <source>
        <dbReference type="PROSITE" id="PS50213"/>
    </source>
</evidence>
<gene>
    <name evidence="3" type="ORF">VSDG_09369</name>
</gene>
<comment type="caution">
    <text evidence="3">The sequence shown here is derived from an EMBL/GenBank/DDBJ whole genome shotgun (WGS) entry which is preliminary data.</text>
</comment>
<dbReference type="InterPro" id="IPR000782">
    <property type="entry name" value="FAS1_domain"/>
</dbReference>
<evidence type="ECO:0000313" key="4">
    <source>
        <dbReference type="Proteomes" id="UP000284375"/>
    </source>
</evidence>
<dbReference type="PROSITE" id="PS50213">
    <property type="entry name" value="FAS1"/>
    <property type="match status" value="2"/>
</dbReference>
<dbReference type="PANTHER" id="PTHR10900:SF77">
    <property type="entry name" value="FI19380P1"/>
    <property type="match status" value="1"/>
</dbReference>
<dbReference type="Proteomes" id="UP000284375">
    <property type="component" value="Unassembled WGS sequence"/>
</dbReference>
<dbReference type="InterPro" id="IPR036378">
    <property type="entry name" value="FAS1_dom_sf"/>
</dbReference>
<dbReference type="Pfam" id="PF02469">
    <property type="entry name" value="Fasciclin"/>
    <property type="match status" value="2"/>
</dbReference>
<reference evidence="3 4" key="1">
    <citation type="submission" date="2015-09" db="EMBL/GenBank/DDBJ databases">
        <title>Host preference determinants of Valsa canker pathogens revealed by comparative genomics.</title>
        <authorList>
            <person name="Yin Z."/>
            <person name="Huang L."/>
        </authorList>
    </citation>
    <scope>NUCLEOTIDE SEQUENCE [LARGE SCALE GENOMIC DNA]</scope>
    <source>
        <strain evidence="3 4">YSFL</strain>
    </source>
</reference>
<evidence type="ECO:0000256" key="1">
    <source>
        <dbReference type="SAM" id="SignalP"/>
    </source>
</evidence>
<dbReference type="SMART" id="SM00554">
    <property type="entry name" value="FAS1"/>
    <property type="match status" value="2"/>
</dbReference>
<accession>A0A423VAX4</accession>
<feature type="domain" description="FAS1" evidence="2">
    <location>
        <begin position="159"/>
        <end position="305"/>
    </location>
</feature>
<dbReference type="STRING" id="252740.A0A423VAX4"/>
<keyword evidence="1" id="KW-0732">Signal</keyword>
<dbReference type="Gene3D" id="2.30.180.10">
    <property type="entry name" value="FAS1 domain"/>
    <property type="match status" value="2"/>
</dbReference>
<feature type="chain" id="PRO_5019556678" description="FAS1 domain-containing protein" evidence="1">
    <location>
        <begin position="17"/>
        <end position="528"/>
    </location>
</feature>
<feature type="domain" description="FAS1" evidence="2">
    <location>
        <begin position="21"/>
        <end position="166"/>
    </location>
</feature>
<dbReference type="InterPro" id="IPR050904">
    <property type="entry name" value="Adhesion/Biosynth-related"/>
</dbReference>
<dbReference type="EMBL" id="LJZO01000071">
    <property type="protein sequence ID" value="ROV88096.1"/>
    <property type="molecule type" value="Genomic_DNA"/>
</dbReference>
<dbReference type="PANTHER" id="PTHR10900">
    <property type="entry name" value="PERIOSTIN-RELATED"/>
    <property type="match status" value="1"/>
</dbReference>
<proteinExistence type="predicted"/>
<feature type="signal peptide" evidence="1">
    <location>
        <begin position="1"/>
        <end position="16"/>
    </location>
</feature>
<dbReference type="SUPFAM" id="SSF82153">
    <property type="entry name" value="FAS1 domain"/>
    <property type="match status" value="2"/>
</dbReference>
<organism evidence="3 4">
    <name type="scientific">Cytospora chrysosperma</name>
    <name type="common">Cytospora canker fungus</name>
    <name type="synonym">Sphaeria chrysosperma</name>
    <dbReference type="NCBI Taxonomy" id="252740"/>
    <lineage>
        <taxon>Eukaryota</taxon>
        <taxon>Fungi</taxon>
        <taxon>Dikarya</taxon>
        <taxon>Ascomycota</taxon>
        <taxon>Pezizomycotina</taxon>
        <taxon>Sordariomycetes</taxon>
        <taxon>Sordariomycetidae</taxon>
        <taxon>Diaporthales</taxon>
        <taxon>Cytosporaceae</taxon>
        <taxon>Cytospora</taxon>
    </lineage>
</organism>
<keyword evidence="4" id="KW-1185">Reference proteome</keyword>
<dbReference type="GO" id="GO:0016236">
    <property type="term" value="P:macroautophagy"/>
    <property type="evidence" value="ECO:0007669"/>
    <property type="project" value="TreeGrafter"/>
</dbReference>
<sequence>MLQVHVLSLLASLAAAQSGLLNGLDQALSARQDVSTFYGLLSRYPQVLLDLPIYTGVTFIAPNNDAFEKDKKWDPDDEAVVTDTLRYHVLQGIVSTKAIEVGIPVFIPTLLEDSGSTNITGGQRVIINNQGNDEVVFTSGADSRSTVVEGEISFSDGLIHVVDTVMAPPSRLEPVCRVYYPNLRAFLAALYQTSLIDQFAGTRDVTIFAPWDAAFQLTAGALSALQPSELRDVLAYHIVLGRVLYSADLDNATSWPTLCRPDGATDPVDIRVTFAGNNRYVDSSQILHADILVANGVVHMIENVLNPALPDVLPNPSRYTQAPVFSLTGPTATGNKVPVPFTEALPSMAEPPEPTDTPGVTTTMTMTTHVAGAEAEDQVRAEDVKGAVPAAEQEVVDDLLAHDVDEALGRDGVVALQRVMQVLADLLRVGPVDAQTAYGLKADNGAGALLLLDGQAAERLLEALGLTPLQLGAEQVVVRHGLALPLDVEEESGVIHGLTVGGLQFLEQDVVEQLAQHLFLGEYVLEEL</sequence>
<protein>
    <recommendedName>
        <fullName evidence="2">FAS1 domain-containing protein</fullName>
    </recommendedName>
</protein>